<evidence type="ECO:0000256" key="4">
    <source>
        <dbReference type="ARBA" id="ARBA00022679"/>
    </source>
</evidence>
<dbReference type="PANTHER" id="PTHR34874">
    <property type="entry name" value="PROTEIN YCHN"/>
    <property type="match status" value="1"/>
</dbReference>
<evidence type="ECO:0000313" key="5">
    <source>
        <dbReference type="EMBL" id="VFP78343.1"/>
    </source>
</evidence>
<accession>A0A451CY71</accession>
<dbReference type="SUPFAM" id="SSF75169">
    <property type="entry name" value="DsrEFH-like"/>
    <property type="match status" value="1"/>
</dbReference>
<dbReference type="Pfam" id="PF02635">
    <property type="entry name" value="DsrE"/>
    <property type="match status" value="1"/>
</dbReference>
<dbReference type="EC" id="2.8.1.-" evidence="5"/>
<organism evidence="5 6">
    <name type="scientific">Buchnera aphidicola</name>
    <name type="common">Cinara cuneomaculata</name>
    <dbReference type="NCBI Taxonomy" id="1660040"/>
    <lineage>
        <taxon>Bacteria</taxon>
        <taxon>Pseudomonadati</taxon>
        <taxon>Pseudomonadota</taxon>
        <taxon>Gammaproteobacteria</taxon>
        <taxon>Enterobacterales</taxon>
        <taxon>Erwiniaceae</taxon>
        <taxon>Buchnera</taxon>
    </lineage>
</organism>
<dbReference type="InterPro" id="IPR003787">
    <property type="entry name" value="Sulphur_relay_DsrE/F-like"/>
</dbReference>
<evidence type="ECO:0000256" key="2">
    <source>
        <dbReference type="ARBA" id="ARBA00007067"/>
    </source>
</evidence>
<dbReference type="OrthoDB" id="9787483at2"/>
<sequence>MNYIVFVTGLPYGTQNAITAFLFIKSIILSNFCIKKVFFYASGVYNANCMMHPPKHEFNILRGWIQLKKKYNISLCVCPSSAYRRGIFLSESMNKIEKIQHNVSSIFNWITLSELSHSIHDCDRIIQF</sequence>
<name>A0A451CY71_9GAMM</name>
<protein>
    <submittedName>
        <fullName evidence="5">Sulfurtransferase TusD</fullName>
        <ecNumber evidence="5">2.8.1.-</ecNumber>
    </submittedName>
</protein>
<dbReference type="GO" id="GO:0002143">
    <property type="term" value="P:tRNA wobble position uridine thiolation"/>
    <property type="evidence" value="ECO:0007669"/>
    <property type="project" value="TreeGrafter"/>
</dbReference>
<evidence type="ECO:0000256" key="1">
    <source>
        <dbReference type="ARBA" id="ARBA00004496"/>
    </source>
</evidence>
<reference evidence="5 6" key="1">
    <citation type="submission" date="2019-02" db="EMBL/GenBank/DDBJ databases">
        <authorList>
            <person name="Manzano-Marin A."/>
            <person name="Manzano-Marin A."/>
        </authorList>
    </citation>
    <scope>NUCLEOTIDE SEQUENCE [LARGE SCALE GENOMIC DNA]</scope>
    <source>
        <strain evidence="5 6">BuCicuneomaculata</strain>
    </source>
</reference>
<dbReference type="GO" id="GO:0097163">
    <property type="term" value="F:sulfur carrier activity"/>
    <property type="evidence" value="ECO:0007669"/>
    <property type="project" value="TreeGrafter"/>
</dbReference>
<dbReference type="NCBIfam" id="NF001237">
    <property type="entry name" value="PRK00207.1"/>
    <property type="match status" value="1"/>
</dbReference>
<keyword evidence="3" id="KW-0963">Cytoplasm</keyword>
<dbReference type="GO" id="GO:0016783">
    <property type="term" value="F:sulfurtransferase activity"/>
    <property type="evidence" value="ECO:0007669"/>
    <property type="project" value="InterPro"/>
</dbReference>
<dbReference type="GO" id="GO:1990228">
    <property type="term" value="C:sulfurtransferase complex"/>
    <property type="evidence" value="ECO:0007669"/>
    <property type="project" value="TreeGrafter"/>
</dbReference>
<evidence type="ECO:0000256" key="3">
    <source>
        <dbReference type="ARBA" id="ARBA00022490"/>
    </source>
</evidence>
<dbReference type="InterPro" id="IPR027396">
    <property type="entry name" value="DsrEFH-like"/>
</dbReference>
<proteinExistence type="inferred from homology"/>
<dbReference type="PANTHER" id="PTHR34874:SF3">
    <property type="entry name" value="SULFURTRANSFERASE TUSD"/>
    <property type="match status" value="1"/>
</dbReference>
<comment type="similarity">
    <text evidence="2">Belongs to the DsrE/TusD family.</text>
</comment>
<dbReference type="NCBIfam" id="TIGR03012">
    <property type="entry name" value="sulf_tusD_dsrE"/>
    <property type="match status" value="1"/>
</dbReference>
<keyword evidence="4 5" id="KW-0808">Transferase</keyword>
<gene>
    <name evidence="5" type="primary">tusD</name>
    <name evidence="5" type="ORF">BUCICUMA2628_357</name>
</gene>
<dbReference type="Proteomes" id="UP000294404">
    <property type="component" value="Chromosome"/>
</dbReference>
<comment type="subcellular location">
    <subcellularLocation>
        <location evidence="1">Cytoplasm</location>
    </subcellularLocation>
</comment>
<dbReference type="RefSeq" id="WP_154027685.1">
    <property type="nucleotide sequence ID" value="NZ_LR217695.1"/>
</dbReference>
<dbReference type="AlphaFoldDB" id="A0A451CY71"/>
<evidence type="ECO:0000313" key="6">
    <source>
        <dbReference type="Proteomes" id="UP000294404"/>
    </source>
</evidence>
<dbReference type="Gene3D" id="3.40.1260.10">
    <property type="entry name" value="DsrEFH-like"/>
    <property type="match status" value="1"/>
</dbReference>
<dbReference type="EMBL" id="LR217695">
    <property type="protein sequence ID" value="VFP78343.1"/>
    <property type="molecule type" value="Genomic_DNA"/>
</dbReference>
<dbReference type="InterPro" id="IPR017463">
    <property type="entry name" value="Sulphur_relay_TusD/DsrE"/>
</dbReference>